<feature type="chain" id="PRO_5037152087" evidence="2">
    <location>
        <begin position="29"/>
        <end position="384"/>
    </location>
</feature>
<feature type="transmembrane region" description="Helical" evidence="1">
    <location>
        <begin position="175"/>
        <end position="194"/>
    </location>
</feature>
<gene>
    <name evidence="3" type="ORF">HS096_00880</name>
</gene>
<accession>A0A928TTA8</accession>
<comment type="caution">
    <text evidence="3">The sequence shown here is derived from an EMBL/GenBank/DDBJ whole genome shotgun (WGS) entry which is preliminary data.</text>
</comment>
<feature type="transmembrane region" description="Helical" evidence="1">
    <location>
        <begin position="201"/>
        <end position="221"/>
    </location>
</feature>
<dbReference type="InterPro" id="IPR012507">
    <property type="entry name" value="YibE_F"/>
</dbReference>
<feature type="transmembrane region" description="Helical" evidence="1">
    <location>
        <begin position="303"/>
        <end position="323"/>
    </location>
</feature>
<keyword evidence="1" id="KW-1133">Transmembrane helix</keyword>
<name>A0A928TTA8_UNCKA</name>
<dbReference type="PANTHER" id="PTHR41771:SF1">
    <property type="entry name" value="MEMBRANE PROTEIN"/>
    <property type="match status" value="1"/>
</dbReference>
<dbReference type="AlphaFoldDB" id="A0A928TTA8"/>
<feature type="transmembrane region" description="Helical" evidence="1">
    <location>
        <begin position="250"/>
        <end position="275"/>
    </location>
</feature>
<dbReference type="PANTHER" id="PTHR41771">
    <property type="entry name" value="MEMBRANE PROTEIN-RELATED"/>
    <property type="match status" value="1"/>
</dbReference>
<sequence length="384" mass="41529">MPMRFVRDTQMTFAFIGAALLVPVFAFAQDSGPTINNTSYGTYESARVLDVRIESIGTEQGAAQKEVYDIEFRSGSRKGAHQTISSDVESNPYQIDPKPGDSVVVLIQPSDQGDQYYLEGFDRRFPLSLLIALFVLTLFVLAGWQGLKVAVSIILSVLIIGWVLIPSFLQGANPVPIAMALSTILIFLTTGMSVGWNRKAAVTAIGSLGGVIVAYFISLIFSDWSHLSGLSTEDDRLFFSQNPNLNPRGLLFAGIIVAAMGVVEDVAVSIASGVAEVSKVNRHLTFKELFRAGMVVGKDHMSALANTLVFAYVGGSLSTLLLYTQYGGSWLKFLNFDAVTDEVIRSMAGTIGLVFTVPITALLAAWFAFKGNARAKAKTLVHHQ</sequence>
<keyword evidence="1" id="KW-0812">Transmembrane</keyword>
<keyword evidence="1" id="KW-0472">Membrane</keyword>
<evidence type="ECO:0000313" key="4">
    <source>
        <dbReference type="Proteomes" id="UP000710385"/>
    </source>
</evidence>
<dbReference type="Pfam" id="PF07907">
    <property type="entry name" value="YibE_F"/>
    <property type="match status" value="1"/>
</dbReference>
<feature type="transmembrane region" description="Helical" evidence="1">
    <location>
        <begin position="343"/>
        <end position="369"/>
    </location>
</feature>
<proteinExistence type="predicted"/>
<evidence type="ECO:0000256" key="2">
    <source>
        <dbReference type="SAM" id="SignalP"/>
    </source>
</evidence>
<feature type="transmembrane region" description="Helical" evidence="1">
    <location>
        <begin position="149"/>
        <end position="169"/>
    </location>
</feature>
<organism evidence="3 4">
    <name type="scientific">candidate division WWE3 bacterium</name>
    <dbReference type="NCBI Taxonomy" id="2053526"/>
    <lineage>
        <taxon>Bacteria</taxon>
        <taxon>Katanobacteria</taxon>
    </lineage>
</organism>
<feature type="signal peptide" evidence="2">
    <location>
        <begin position="1"/>
        <end position="28"/>
    </location>
</feature>
<evidence type="ECO:0000313" key="3">
    <source>
        <dbReference type="EMBL" id="MBE7524941.1"/>
    </source>
</evidence>
<feature type="transmembrane region" description="Helical" evidence="1">
    <location>
        <begin position="125"/>
        <end position="142"/>
    </location>
</feature>
<dbReference type="Proteomes" id="UP000710385">
    <property type="component" value="Unassembled WGS sequence"/>
</dbReference>
<reference evidence="3" key="1">
    <citation type="submission" date="2020-05" db="EMBL/GenBank/DDBJ databases">
        <title>High-Quality Genomes of Partial-Nitritation/Anammox System by Hierarchical Clustering Based Hybrid Assembly.</title>
        <authorList>
            <person name="Liu L."/>
            <person name="Wang Y."/>
            <person name="Che Y."/>
            <person name="Chen Y."/>
            <person name="Xia Y."/>
            <person name="Luo R."/>
            <person name="Cheng S.H."/>
            <person name="Zheng C."/>
            <person name="Zhang T."/>
        </authorList>
    </citation>
    <scope>NUCLEOTIDE SEQUENCE</scope>
    <source>
        <strain evidence="3">H1_PAT1</strain>
    </source>
</reference>
<protein>
    <submittedName>
        <fullName evidence="3">YibE/F family protein</fullName>
    </submittedName>
</protein>
<dbReference type="EMBL" id="JABTTY010000001">
    <property type="protein sequence ID" value="MBE7524941.1"/>
    <property type="molecule type" value="Genomic_DNA"/>
</dbReference>
<evidence type="ECO:0000256" key="1">
    <source>
        <dbReference type="SAM" id="Phobius"/>
    </source>
</evidence>
<keyword evidence="2" id="KW-0732">Signal</keyword>